<dbReference type="HOGENOM" id="CLU_180387_0_0_1"/>
<dbReference type="Proteomes" id="UP000009183">
    <property type="component" value="Unassembled WGS sequence, unordered"/>
</dbReference>
<protein>
    <submittedName>
        <fullName evidence="1">Uncharacterized protein</fullName>
    </submittedName>
</protein>
<organism evidence="1 2">
    <name type="scientific">Vitis vinifera</name>
    <name type="common">Grape</name>
    <dbReference type="NCBI Taxonomy" id="29760"/>
    <lineage>
        <taxon>Eukaryota</taxon>
        <taxon>Viridiplantae</taxon>
        <taxon>Streptophyta</taxon>
        <taxon>Embryophyta</taxon>
        <taxon>Tracheophyta</taxon>
        <taxon>Spermatophyta</taxon>
        <taxon>Magnoliopsida</taxon>
        <taxon>eudicotyledons</taxon>
        <taxon>Gunneridae</taxon>
        <taxon>Pentapetalae</taxon>
        <taxon>rosids</taxon>
        <taxon>Vitales</taxon>
        <taxon>Vitaceae</taxon>
        <taxon>Viteae</taxon>
        <taxon>Vitis</taxon>
    </lineage>
</organism>
<dbReference type="EMBL" id="FN595525">
    <property type="protein sequence ID" value="CBI25723.3"/>
    <property type="molecule type" value="Genomic_DNA"/>
</dbReference>
<evidence type="ECO:0000313" key="2">
    <source>
        <dbReference type="Proteomes" id="UP000009183"/>
    </source>
</evidence>
<gene>
    <name evidence="1" type="ORF">VIT_00s0222g00070</name>
</gene>
<reference evidence="2" key="1">
    <citation type="journal article" date="2007" name="Nature">
        <title>The grapevine genome sequence suggests ancestral hexaploidization in major angiosperm phyla.</title>
        <authorList>
            <consortium name="The French-Italian Public Consortium for Grapevine Genome Characterization."/>
            <person name="Jaillon O."/>
            <person name="Aury J.-M."/>
            <person name="Noel B."/>
            <person name="Policriti A."/>
            <person name="Clepet C."/>
            <person name="Casagrande A."/>
            <person name="Choisne N."/>
            <person name="Aubourg S."/>
            <person name="Vitulo N."/>
            <person name="Jubin C."/>
            <person name="Vezzi A."/>
            <person name="Legeai F."/>
            <person name="Hugueney P."/>
            <person name="Dasilva C."/>
            <person name="Horner D."/>
            <person name="Mica E."/>
            <person name="Jublot D."/>
            <person name="Poulain J."/>
            <person name="Bruyere C."/>
            <person name="Billault A."/>
            <person name="Segurens B."/>
            <person name="Gouyvenoux M."/>
            <person name="Ugarte E."/>
            <person name="Cattonaro F."/>
            <person name="Anthouard V."/>
            <person name="Vico V."/>
            <person name="Del Fabbro C."/>
            <person name="Alaux M."/>
            <person name="Di Gaspero G."/>
            <person name="Dumas V."/>
            <person name="Felice N."/>
            <person name="Paillard S."/>
            <person name="Juman I."/>
            <person name="Moroldo M."/>
            <person name="Scalabrin S."/>
            <person name="Canaguier A."/>
            <person name="Le Clainche I."/>
            <person name="Malacrida G."/>
            <person name="Durand E."/>
            <person name="Pesole G."/>
            <person name="Laucou V."/>
            <person name="Chatelet P."/>
            <person name="Merdinoglu D."/>
            <person name="Delledonne M."/>
            <person name="Pezzotti M."/>
            <person name="Lecharny A."/>
            <person name="Scarpelli C."/>
            <person name="Artiguenave F."/>
            <person name="Pe M.E."/>
            <person name="Valle G."/>
            <person name="Morgante M."/>
            <person name="Caboche M."/>
            <person name="Adam-Blondon A.-F."/>
            <person name="Weissenbach J."/>
            <person name="Quetier F."/>
            <person name="Wincker P."/>
        </authorList>
    </citation>
    <scope>NUCLEOTIDE SEQUENCE [LARGE SCALE GENOMIC DNA]</scope>
    <source>
        <strain evidence="2">cv. Pinot noir / PN40024</strain>
    </source>
</reference>
<sequence length="101" mass="12082">MVTALAHPDLDLKDENTMHQWFSWENNFHTWRESRRGFLQVAKRFLTYNFINCLKCIVPYGERALAYRQNFEKIDGFFTVFLCCSVCHSMLDFFIDFSPPN</sequence>
<dbReference type="AlphaFoldDB" id="D7T5E0"/>
<proteinExistence type="predicted"/>
<keyword evidence="2" id="KW-1185">Reference proteome</keyword>
<accession>D7T5E0</accession>
<evidence type="ECO:0000313" key="1">
    <source>
        <dbReference type="EMBL" id="CBI25723.3"/>
    </source>
</evidence>
<dbReference type="PaxDb" id="29760-VIT_00s0222g00070.t01"/>
<name>D7T5E0_VITVI</name>
<dbReference type="InParanoid" id="D7T5E0"/>